<evidence type="ECO:0000313" key="1">
    <source>
        <dbReference type="EMBL" id="EFN72059.1"/>
    </source>
</evidence>
<evidence type="ECO:0000313" key="2">
    <source>
        <dbReference type="Proteomes" id="UP000000311"/>
    </source>
</evidence>
<organism evidence="2">
    <name type="scientific">Camponotus floridanus</name>
    <name type="common">Florida carpenter ant</name>
    <dbReference type="NCBI Taxonomy" id="104421"/>
    <lineage>
        <taxon>Eukaryota</taxon>
        <taxon>Metazoa</taxon>
        <taxon>Ecdysozoa</taxon>
        <taxon>Arthropoda</taxon>
        <taxon>Hexapoda</taxon>
        <taxon>Insecta</taxon>
        <taxon>Pterygota</taxon>
        <taxon>Neoptera</taxon>
        <taxon>Endopterygota</taxon>
        <taxon>Hymenoptera</taxon>
        <taxon>Apocrita</taxon>
        <taxon>Aculeata</taxon>
        <taxon>Formicoidea</taxon>
        <taxon>Formicidae</taxon>
        <taxon>Formicinae</taxon>
        <taxon>Camponotus</taxon>
    </lineage>
</organism>
<name>E2A3D0_CAMFO</name>
<sequence length="146" mass="16900">DKGNITVALDKDNYIHKIEELLQDKETYMVVEKNPINKLISNLRTLLTRWKNNGYITPKIYRSLSYSEGSLPRAYGLSKVHKPNCPFRIIVSSIDSPLYQLAAFLHENMIKSFPTAHSHIKNSFELVRKLKDVHLENNYKLVSLDV</sequence>
<keyword evidence="2" id="KW-1185">Reference proteome</keyword>
<dbReference type="AlphaFoldDB" id="E2A3D0"/>
<dbReference type="PANTHER" id="PTHR21301">
    <property type="entry name" value="REVERSE TRANSCRIPTASE"/>
    <property type="match status" value="1"/>
</dbReference>
<dbReference type="InParanoid" id="E2A3D0"/>
<dbReference type="Proteomes" id="UP000000311">
    <property type="component" value="Unassembled WGS sequence"/>
</dbReference>
<reference evidence="1 2" key="1">
    <citation type="journal article" date="2010" name="Science">
        <title>Genomic comparison of the ants Camponotus floridanus and Harpegnathos saltator.</title>
        <authorList>
            <person name="Bonasio R."/>
            <person name="Zhang G."/>
            <person name="Ye C."/>
            <person name="Mutti N.S."/>
            <person name="Fang X."/>
            <person name="Qin N."/>
            <person name="Donahue G."/>
            <person name="Yang P."/>
            <person name="Li Q."/>
            <person name="Li C."/>
            <person name="Zhang P."/>
            <person name="Huang Z."/>
            <person name="Berger S.L."/>
            <person name="Reinberg D."/>
            <person name="Wang J."/>
            <person name="Liebig J."/>
        </authorList>
    </citation>
    <scope>NUCLEOTIDE SEQUENCE [LARGE SCALE GENOMIC DNA]</scope>
    <source>
        <strain evidence="2">C129</strain>
    </source>
</reference>
<dbReference type="EMBL" id="GL436388">
    <property type="protein sequence ID" value="EFN72059.1"/>
    <property type="molecule type" value="Genomic_DNA"/>
</dbReference>
<accession>E2A3D0</accession>
<protein>
    <submittedName>
        <fullName evidence="1">Uncharacterized protein</fullName>
    </submittedName>
</protein>
<dbReference type="PANTHER" id="PTHR21301:SF10">
    <property type="entry name" value="REVERSE TRANSCRIPTASE DOMAIN-CONTAINING PROTEIN"/>
    <property type="match status" value="1"/>
</dbReference>
<dbReference type="OrthoDB" id="10034600at2759"/>
<feature type="non-terminal residue" evidence="1">
    <location>
        <position position="1"/>
    </location>
</feature>
<feature type="non-terminal residue" evidence="1">
    <location>
        <position position="146"/>
    </location>
</feature>
<proteinExistence type="predicted"/>
<gene>
    <name evidence="1" type="ORF">EAG_00285</name>
</gene>